<gene>
    <name evidence="1" type="ORF">MILVUS5_LOCUS9074</name>
</gene>
<proteinExistence type="predicted"/>
<dbReference type="EMBL" id="CASHSV030000024">
    <property type="protein sequence ID" value="CAJ2638974.1"/>
    <property type="molecule type" value="Genomic_DNA"/>
</dbReference>
<protein>
    <submittedName>
        <fullName evidence="1">Uncharacterized protein</fullName>
    </submittedName>
</protein>
<organism evidence="1 2">
    <name type="scientific">Trifolium pratense</name>
    <name type="common">Red clover</name>
    <dbReference type="NCBI Taxonomy" id="57577"/>
    <lineage>
        <taxon>Eukaryota</taxon>
        <taxon>Viridiplantae</taxon>
        <taxon>Streptophyta</taxon>
        <taxon>Embryophyta</taxon>
        <taxon>Tracheophyta</taxon>
        <taxon>Spermatophyta</taxon>
        <taxon>Magnoliopsida</taxon>
        <taxon>eudicotyledons</taxon>
        <taxon>Gunneridae</taxon>
        <taxon>Pentapetalae</taxon>
        <taxon>rosids</taxon>
        <taxon>fabids</taxon>
        <taxon>Fabales</taxon>
        <taxon>Fabaceae</taxon>
        <taxon>Papilionoideae</taxon>
        <taxon>50 kb inversion clade</taxon>
        <taxon>NPAAA clade</taxon>
        <taxon>Hologalegina</taxon>
        <taxon>IRL clade</taxon>
        <taxon>Trifolieae</taxon>
        <taxon>Trifolium</taxon>
    </lineage>
</organism>
<evidence type="ECO:0000313" key="2">
    <source>
        <dbReference type="Proteomes" id="UP001177021"/>
    </source>
</evidence>
<comment type="caution">
    <text evidence="1">The sequence shown here is derived from an EMBL/GenBank/DDBJ whole genome shotgun (WGS) entry which is preliminary data.</text>
</comment>
<name>A0ACB0J3A3_TRIPR</name>
<sequence length="191" mass="21358">MALILRSIFFLMSLNLISTNEAFSKQSHIMLPSSSSSSLEYQRTEKVTNLHFYYHDIKNKNNPTIVQIVNTPKNVPNEFGSTYVMDDEITEGPEMNSKHIGRAQGLFGQASLHGIGMFMLTNFVFTNGTYAGSTLSMLGMNPVSEQNRELPIVGGTGMFRFARGYAIANSLYSISSPDNFVMEYNITVYHL</sequence>
<dbReference type="Proteomes" id="UP001177021">
    <property type="component" value="Unassembled WGS sequence"/>
</dbReference>
<accession>A0ACB0J3A3</accession>
<keyword evidence="2" id="KW-1185">Reference proteome</keyword>
<reference evidence="1" key="1">
    <citation type="submission" date="2023-10" db="EMBL/GenBank/DDBJ databases">
        <authorList>
            <person name="Rodriguez Cubillos JULIANA M."/>
            <person name="De Vega J."/>
        </authorList>
    </citation>
    <scope>NUCLEOTIDE SEQUENCE</scope>
</reference>
<evidence type="ECO:0000313" key="1">
    <source>
        <dbReference type="EMBL" id="CAJ2638974.1"/>
    </source>
</evidence>